<protein>
    <submittedName>
        <fullName evidence="2">Putative secreted peptide</fullName>
    </submittedName>
</protein>
<accession>A0A2M3ZR04</accession>
<organism evidence="2">
    <name type="scientific">Anopheles braziliensis</name>
    <dbReference type="NCBI Taxonomy" id="58242"/>
    <lineage>
        <taxon>Eukaryota</taxon>
        <taxon>Metazoa</taxon>
        <taxon>Ecdysozoa</taxon>
        <taxon>Arthropoda</taxon>
        <taxon>Hexapoda</taxon>
        <taxon>Insecta</taxon>
        <taxon>Pterygota</taxon>
        <taxon>Neoptera</taxon>
        <taxon>Endopterygota</taxon>
        <taxon>Diptera</taxon>
        <taxon>Nematocera</taxon>
        <taxon>Culicoidea</taxon>
        <taxon>Culicidae</taxon>
        <taxon>Anophelinae</taxon>
        <taxon>Anopheles</taxon>
    </lineage>
</organism>
<name>A0A2M3ZR04_9DIPT</name>
<proteinExistence type="predicted"/>
<reference evidence="2" key="1">
    <citation type="submission" date="2018-01" db="EMBL/GenBank/DDBJ databases">
        <title>An insight into the sialome of Amazonian anophelines.</title>
        <authorList>
            <person name="Ribeiro J.M."/>
            <person name="Scarpassa V."/>
            <person name="Calvo E."/>
        </authorList>
    </citation>
    <scope>NUCLEOTIDE SEQUENCE</scope>
    <source>
        <tissue evidence="2">Salivary glands</tissue>
    </source>
</reference>
<dbReference type="EMBL" id="GGFM01010067">
    <property type="protein sequence ID" value="MBW30818.1"/>
    <property type="molecule type" value="Transcribed_RNA"/>
</dbReference>
<feature type="chain" id="PRO_5014727408" evidence="1">
    <location>
        <begin position="18"/>
        <end position="85"/>
    </location>
</feature>
<evidence type="ECO:0000256" key="1">
    <source>
        <dbReference type="SAM" id="SignalP"/>
    </source>
</evidence>
<keyword evidence="1" id="KW-0732">Signal</keyword>
<feature type="signal peptide" evidence="1">
    <location>
        <begin position="1"/>
        <end position="17"/>
    </location>
</feature>
<evidence type="ECO:0000313" key="2">
    <source>
        <dbReference type="EMBL" id="MBW30818.1"/>
    </source>
</evidence>
<sequence length="85" mass="8785">MSGFCMLFLGRPGLISGAPGMGLFSGLTSGGSAFGSAILPPSDYNRFGAQRSTVTLPSMKILSNGMDSGLPRDTACKLDQLPNSR</sequence>
<dbReference type="AlphaFoldDB" id="A0A2M3ZR04"/>